<keyword evidence="5" id="KW-0963">Cytoplasm</keyword>
<feature type="compositionally biased region" description="Polar residues" evidence="11">
    <location>
        <begin position="858"/>
        <end position="893"/>
    </location>
</feature>
<reference evidence="13 14" key="1">
    <citation type="journal article" date="2019" name="Commun. Biol.">
        <title>The bagworm genome reveals a unique fibroin gene that provides high tensile strength.</title>
        <authorList>
            <person name="Kono N."/>
            <person name="Nakamura H."/>
            <person name="Ohtoshi R."/>
            <person name="Tomita M."/>
            <person name="Numata K."/>
            <person name="Arakawa K."/>
        </authorList>
    </citation>
    <scope>NUCLEOTIDE SEQUENCE [LARGE SCALE GENOMIC DNA]</scope>
</reference>
<dbReference type="Gene3D" id="1.10.8.810">
    <property type="entry name" value="Daxx helical bundle domain"/>
    <property type="match status" value="1"/>
</dbReference>
<keyword evidence="4" id="KW-0158">Chromosome</keyword>
<feature type="domain" description="Daxx histone-binding" evidence="12">
    <location>
        <begin position="704"/>
        <end position="782"/>
    </location>
</feature>
<evidence type="ECO:0000313" key="13">
    <source>
        <dbReference type="EMBL" id="GBP41736.1"/>
    </source>
</evidence>
<feature type="compositionally biased region" description="Polar residues" evidence="11">
    <location>
        <begin position="1033"/>
        <end position="1055"/>
    </location>
</feature>
<evidence type="ECO:0000256" key="11">
    <source>
        <dbReference type="SAM" id="MobiDB-lite"/>
    </source>
</evidence>
<dbReference type="EMBL" id="BGZK01000405">
    <property type="protein sequence ID" value="GBP41736.1"/>
    <property type="molecule type" value="Genomic_DNA"/>
</dbReference>
<dbReference type="Pfam" id="PF20920">
    <property type="entry name" value="DAXX_hist_bd"/>
    <property type="match status" value="1"/>
</dbReference>
<evidence type="ECO:0000256" key="4">
    <source>
        <dbReference type="ARBA" id="ARBA00022454"/>
    </source>
</evidence>
<protein>
    <submittedName>
        <fullName evidence="13">Death domain-associated protein 6</fullName>
    </submittedName>
</protein>
<feature type="region of interest" description="Disordered" evidence="11">
    <location>
        <begin position="826"/>
        <end position="916"/>
    </location>
</feature>
<proteinExistence type="predicted"/>
<comment type="subcellular location">
    <subcellularLocation>
        <location evidence="2">Chromosome</location>
    </subcellularLocation>
    <subcellularLocation>
        <location evidence="3">Cytoplasm</location>
    </subcellularLocation>
    <subcellularLocation>
        <location evidence="1">Nucleus</location>
    </subcellularLocation>
</comment>
<evidence type="ECO:0000256" key="5">
    <source>
        <dbReference type="ARBA" id="ARBA00022490"/>
    </source>
</evidence>
<feature type="compositionally biased region" description="Polar residues" evidence="11">
    <location>
        <begin position="388"/>
        <end position="398"/>
    </location>
</feature>
<feature type="region of interest" description="Disordered" evidence="11">
    <location>
        <begin position="1033"/>
        <end position="1061"/>
    </location>
</feature>
<feature type="compositionally biased region" description="Basic and acidic residues" evidence="11">
    <location>
        <begin position="847"/>
        <end position="857"/>
    </location>
</feature>
<accession>A0A4C1VRI3</accession>
<dbReference type="GO" id="GO:0006355">
    <property type="term" value="P:regulation of DNA-templated transcription"/>
    <property type="evidence" value="ECO:0007669"/>
    <property type="project" value="UniProtKB-ARBA"/>
</dbReference>
<dbReference type="Gene3D" id="1.20.58.2170">
    <property type="match status" value="1"/>
</dbReference>
<dbReference type="STRING" id="151549.A0A4C1VRI3"/>
<feature type="region of interest" description="Disordered" evidence="11">
    <location>
        <begin position="356"/>
        <end position="398"/>
    </location>
</feature>
<evidence type="ECO:0000259" key="12">
    <source>
        <dbReference type="Pfam" id="PF20920"/>
    </source>
</evidence>
<evidence type="ECO:0000313" key="14">
    <source>
        <dbReference type="Proteomes" id="UP000299102"/>
    </source>
</evidence>
<sequence>MSSQDVIELGSSDDEPEPAPKKAKLKPLPNSMVQIPSGNIKKLHLKQNSNAVICNRRNNFIPQNIKHNVTSNHSPYLMKTVKFIPKPKLPNLKVPKIPLKVTSSPANIVTNPIKIMNDNVVRFAGPKITQVKSINPFAKQMHNIKVNPTLSNLKTQSQKCLNKLPPSITVTKTSANEKRRIQPVFPQQVVVKKRKILPSIPNVSEILTVDLDDDDISEPRPHPVWCLKPEENTNEMETKNNNESEPQTVEIVIEDSPVKLPQNKFDNNEIGRILEITIDDSPVKLPQVNKVDNQSDSSADDKTIKNKKVPHSKKKLEYPNEVQDQSFEQDVLELNIEQKEIDSSINKDRINESLETLEDTENLKTEPITENNMNKKDGETSKNDHSNKSSVFDVNDNPAKQSVQNITQGNDMSNDFTVIEVNDSPAKQSTKNIPEDISKKKVEKVKSVPGLETKKELRSTEREIHPVYQSFIDLCFKIEDTDDMKKIVEKKIKAYYKEVPKQYTESEEFIEMVSSKILAINADPDRMYLYIKDIVDELNMQRKLVKSKNVKEKSAEIDDELEITEDPKKKIQIRKLEKALKKLHRAIQKLEEQEVDFDDEADSVYLLTESEEGNSSKDSEISSETDKNTLLQRYKERVVRVHAKLCKLTNTKMPSEPRVHVEARPGRPKGPAQRLEKWINKKVPIGTPLPFPDFHDVVRCVREANEDDKLGWNEMDIMEEARDLFMRCGKKLQRRRQENEWRVAASRISVEVDPAEKDSDLKKKLDENKKVANVKESQIIDKDGSLLLPDHSSGLFRAVLSYLENRELSIAARRYVDRQNKLKLEPQEIGDKEADQSPMESDDEIVEESKDPLEENKTSSLDVSVDQATETKVSMSNEALRTSTVDQNNTDNRQLSDNKNENLSTSQLDKMDKSFESKNINEKVSISENISIAKHTEQMEIDERNFKESSVLSNKKVNEIVGKKDESVELLSDDEDEKGKSGDDEGGKRKSSVEDNNLLTVMYIETEGISTVDSSDVDCPIAISDTVETSSSLEAIGNGNNSSDVVSVGQTTNSDSDGKQDDLIKEVDKNQIDKSLLEPSNVRVTEVVTSAVSPVKGSRKSNEEYTMAIEDILLASDDESIPDVRLETDPVLEKEILATKEDNYINLKDDILTIEESTIENTDELMKPENTDEKVHLVPTESNSSPSVISLEDTCNTDTTDDTITKKIGISEDIMTSSEEKKGNHKEVIEVKNLSSVDSVCLSSEEITIPSNDIPRNINYNNKMNKFQSKNVHKTHDTSAVMPIEEMKLEKDVSSDTAKNEQKIVTGNIVKDVGENISNCKDNEQKLVTLLSSDSHSRDAATVLKDTS</sequence>
<dbReference type="InterPro" id="IPR046378">
    <property type="entry name" value="DAXX_histone-bd"/>
</dbReference>
<feature type="region of interest" description="Disordered" evidence="11">
    <location>
        <begin position="946"/>
        <end position="993"/>
    </location>
</feature>
<feature type="compositionally biased region" description="Basic and acidic residues" evidence="11">
    <location>
        <begin position="373"/>
        <end position="387"/>
    </location>
</feature>
<gene>
    <name evidence="13" type="primary">DAXX</name>
    <name evidence="13" type="ORF">EVAR_33727_1</name>
</gene>
<feature type="compositionally biased region" description="Basic and acidic residues" evidence="11">
    <location>
        <begin position="826"/>
        <end position="835"/>
    </location>
</feature>
<comment type="caution">
    <text evidence="13">The sequence shown here is derived from an EMBL/GenBank/DDBJ whole genome shotgun (WGS) entry which is preliminary data.</text>
</comment>
<evidence type="ECO:0000256" key="10">
    <source>
        <dbReference type="SAM" id="Coils"/>
    </source>
</evidence>
<keyword evidence="8" id="KW-0143">Chaperone</keyword>
<dbReference type="Proteomes" id="UP000299102">
    <property type="component" value="Unassembled WGS sequence"/>
</dbReference>
<dbReference type="GO" id="GO:0006915">
    <property type="term" value="P:apoptotic process"/>
    <property type="evidence" value="ECO:0007669"/>
    <property type="project" value="UniProtKB-KW"/>
</dbReference>
<evidence type="ECO:0000256" key="2">
    <source>
        <dbReference type="ARBA" id="ARBA00004286"/>
    </source>
</evidence>
<feature type="compositionally biased region" description="Basic and acidic residues" evidence="11">
    <location>
        <begin position="956"/>
        <end position="967"/>
    </location>
</feature>
<evidence type="ECO:0000256" key="3">
    <source>
        <dbReference type="ARBA" id="ARBA00004496"/>
    </source>
</evidence>
<feature type="compositionally biased region" description="Basic residues" evidence="11">
    <location>
        <begin position="305"/>
        <end position="314"/>
    </location>
</feature>
<keyword evidence="14" id="KW-1185">Reference proteome</keyword>
<evidence type="ECO:0000256" key="6">
    <source>
        <dbReference type="ARBA" id="ARBA00022703"/>
    </source>
</evidence>
<keyword evidence="7 10" id="KW-0175">Coiled coil</keyword>
<dbReference type="GO" id="GO:0005737">
    <property type="term" value="C:cytoplasm"/>
    <property type="evidence" value="ECO:0007669"/>
    <property type="project" value="UniProtKB-SubCell"/>
</dbReference>
<evidence type="ECO:0000256" key="9">
    <source>
        <dbReference type="ARBA" id="ARBA00023242"/>
    </source>
</evidence>
<feature type="compositionally biased region" description="Basic and acidic residues" evidence="11">
    <location>
        <begin position="977"/>
        <end position="993"/>
    </location>
</feature>
<dbReference type="GO" id="GO:0005634">
    <property type="term" value="C:nucleus"/>
    <property type="evidence" value="ECO:0007669"/>
    <property type="project" value="UniProtKB-SubCell"/>
</dbReference>
<name>A0A4C1VRI3_EUMVA</name>
<feature type="region of interest" description="Disordered" evidence="11">
    <location>
        <begin position="1"/>
        <end position="31"/>
    </location>
</feature>
<keyword evidence="9" id="KW-0539">Nucleus</keyword>
<feature type="region of interest" description="Disordered" evidence="11">
    <location>
        <begin position="289"/>
        <end position="322"/>
    </location>
</feature>
<organism evidence="13 14">
    <name type="scientific">Eumeta variegata</name>
    <name type="common">Bagworm moth</name>
    <name type="synonym">Eumeta japonica</name>
    <dbReference type="NCBI Taxonomy" id="151549"/>
    <lineage>
        <taxon>Eukaryota</taxon>
        <taxon>Metazoa</taxon>
        <taxon>Ecdysozoa</taxon>
        <taxon>Arthropoda</taxon>
        <taxon>Hexapoda</taxon>
        <taxon>Insecta</taxon>
        <taxon>Pterygota</taxon>
        <taxon>Neoptera</taxon>
        <taxon>Endopterygota</taxon>
        <taxon>Lepidoptera</taxon>
        <taxon>Glossata</taxon>
        <taxon>Ditrysia</taxon>
        <taxon>Tineoidea</taxon>
        <taxon>Psychidae</taxon>
        <taxon>Oiketicinae</taxon>
        <taxon>Eumeta</taxon>
    </lineage>
</organism>
<dbReference type="GO" id="GO:0005694">
    <property type="term" value="C:chromosome"/>
    <property type="evidence" value="ECO:0007669"/>
    <property type="project" value="UniProtKB-SubCell"/>
</dbReference>
<dbReference type="InterPro" id="IPR046426">
    <property type="entry name" value="DAXX_histone-bd_sf"/>
</dbReference>
<feature type="coiled-coil region" evidence="10">
    <location>
        <begin position="573"/>
        <end position="600"/>
    </location>
</feature>
<dbReference type="OrthoDB" id="7492809at2759"/>
<keyword evidence="6" id="KW-0053">Apoptosis</keyword>
<evidence type="ECO:0000256" key="8">
    <source>
        <dbReference type="ARBA" id="ARBA00023186"/>
    </source>
</evidence>
<evidence type="ECO:0000256" key="7">
    <source>
        <dbReference type="ARBA" id="ARBA00023054"/>
    </source>
</evidence>
<dbReference type="InterPro" id="IPR038298">
    <property type="entry name" value="Daxx_N_sf"/>
</dbReference>
<evidence type="ECO:0000256" key="1">
    <source>
        <dbReference type="ARBA" id="ARBA00004123"/>
    </source>
</evidence>
<dbReference type="GO" id="GO:0042393">
    <property type="term" value="F:histone binding"/>
    <property type="evidence" value="ECO:0007669"/>
    <property type="project" value="InterPro"/>
</dbReference>
<dbReference type="CDD" id="cd13150">
    <property type="entry name" value="DAXX_histone_binding"/>
    <property type="match status" value="1"/>
</dbReference>